<evidence type="ECO:0000313" key="8">
    <source>
        <dbReference type="Proteomes" id="UP000319255"/>
    </source>
</evidence>
<protein>
    <submittedName>
        <fullName evidence="7">GMC family oxidoreductase</fullName>
    </submittedName>
</protein>
<dbReference type="PANTHER" id="PTHR42784">
    <property type="entry name" value="PYRANOSE 2-OXIDASE"/>
    <property type="match status" value="1"/>
</dbReference>
<dbReference type="InterPro" id="IPR007867">
    <property type="entry name" value="GMC_OxRtase_C"/>
</dbReference>
<evidence type="ECO:0000256" key="2">
    <source>
        <dbReference type="ARBA" id="ARBA00010790"/>
    </source>
</evidence>
<evidence type="ECO:0000256" key="1">
    <source>
        <dbReference type="ARBA" id="ARBA00001974"/>
    </source>
</evidence>
<dbReference type="EMBL" id="VFRP01000022">
    <property type="protein sequence ID" value="TPE48421.1"/>
    <property type="molecule type" value="Genomic_DNA"/>
</dbReference>
<evidence type="ECO:0000256" key="4">
    <source>
        <dbReference type="ARBA" id="ARBA00022827"/>
    </source>
</evidence>
<evidence type="ECO:0000313" key="7">
    <source>
        <dbReference type="EMBL" id="TPE48421.1"/>
    </source>
</evidence>
<proteinExistence type="inferred from homology"/>
<keyword evidence="8" id="KW-1185">Reference proteome</keyword>
<evidence type="ECO:0000256" key="5">
    <source>
        <dbReference type="ARBA" id="ARBA00023002"/>
    </source>
</evidence>
<keyword evidence="5" id="KW-0560">Oxidoreductase</keyword>
<name>A0A501WN68_9RHOB</name>
<dbReference type="PRINTS" id="PR00420">
    <property type="entry name" value="RNGMNOXGNASE"/>
</dbReference>
<comment type="cofactor">
    <cofactor evidence="1">
        <name>FAD</name>
        <dbReference type="ChEBI" id="CHEBI:57692"/>
    </cofactor>
</comment>
<dbReference type="Proteomes" id="UP000319255">
    <property type="component" value="Unassembled WGS sequence"/>
</dbReference>
<organism evidence="7 8">
    <name type="scientific">Amaricoccus solimangrovi</name>
    <dbReference type="NCBI Taxonomy" id="2589815"/>
    <lineage>
        <taxon>Bacteria</taxon>
        <taxon>Pseudomonadati</taxon>
        <taxon>Pseudomonadota</taxon>
        <taxon>Alphaproteobacteria</taxon>
        <taxon>Rhodobacterales</taxon>
        <taxon>Paracoccaceae</taxon>
        <taxon>Amaricoccus</taxon>
    </lineage>
</organism>
<dbReference type="AlphaFoldDB" id="A0A501WN68"/>
<keyword evidence="3" id="KW-0285">Flavoprotein</keyword>
<dbReference type="InterPro" id="IPR051473">
    <property type="entry name" value="P2Ox-like"/>
</dbReference>
<dbReference type="InterPro" id="IPR036188">
    <property type="entry name" value="FAD/NAD-bd_sf"/>
</dbReference>
<accession>A0A501WN68</accession>
<dbReference type="Pfam" id="PF05199">
    <property type="entry name" value="GMC_oxred_C"/>
    <property type="match status" value="1"/>
</dbReference>
<gene>
    <name evidence="7" type="ORF">FJM51_17830</name>
</gene>
<evidence type="ECO:0000256" key="3">
    <source>
        <dbReference type="ARBA" id="ARBA00022630"/>
    </source>
</evidence>
<dbReference type="PANTHER" id="PTHR42784:SF1">
    <property type="entry name" value="PYRANOSE 2-OXIDASE"/>
    <property type="match status" value="1"/>
</dbReference>
<comment type="caution">
    <text evidence="7">The sequence shown here is derived from an EMBL/GenBank/DDBJ whole genome shotgun (WGS) entry which is preliminary data.</text>
</comment>
<dbReference type="Gene3D" id="3.50.50.60">
    <property type="entry name" value="FAD/NAD(P)-binding domain"/>
    <property type="match status" value="2"/>
</dbReference>
<dbReference type="GO" id="GO:0016614">
    <property type="term" value="F:oxidoreductase activity, acting on CH-OH group of donors"/>
    <property type="evidence" value="ECO:0007669"/>
    <property type="project" value="InterPro"/>
</dbReference>
<feature type="domain" description="Glucose-methanol-choline oxidoreductase C-terminal" evidence="6">
    <location>
        <begin position="408"/>
        <end position="535"/>
    </location>
</feature>
<dbReference type="RefSeq" id="WP_140455487.1">
    <property type="nucleotide sequence ID" value="NZ_VFRP01000022.1"/>
</dbReference>
<comment type="similarity">
    <text evidence="2">Belongs to the GMC oxidoreductase family.</text>
</comment>
<dbReference type="SUPFAM" id="SSF51905">
    <property type="entry name" value="FAD/NAD(P)-binding domain"/>
    <property type="match status" value="1"/>
</dbReference>
<sequence>MIESAPSFDRLRDFAADIHVIGAGPVGLLTGLALAEKGFRVLILESGREKADPAITALSEAESYDPDYHHRPDIASARRLGGTANLWGGRCLPFDPIDFTDRPWLGLGAWPISEADLAPHLASAIEGLGAGRPVFTEALAGVAADPAFAFETLERWSNTPRTQAIHRAALEGRADLLVALGATALGFDYDEAGRIGAIDLHLEGAGRERLAASRVILAAGGNQGTRLLLAEQRRRPELFGGPEGPLGRFYMGHVNGSIADIVFENRTLHDGLTYHVDANGSYVRRRITPSRGTQEAAGIGNVAFWPVVPPILNPEHRSGPLSAVFLALTVGPLARKLIAEPMRLKHAGPPPYARGPHVMNVLRDLPATIGFAPAFLWKNRVAKMRLPGFFLTNPGRRYALEYHSEHLPAAESRLTLGESTDRLGLPRLVHELRFSQADAASVIAAHEALEGWLTRNALARLDYYEPPERRAENVFAEAKHGTHQVGTTRMGFDRTSAVVDADCRAFDVPNLFVVSTAVLPTSSQANPTLTAVQLGLRLAEHLAPRGGA</sequence>
<evidence type="ECO:0000259" key="6">
    <source>
        <dbReference type="Pfam" id="PF05199"/>
    </source>
</evidence>
<dbReference type="OrthoDB" id="9798604at2"/>
<reference evidence="7 8" key="1">
    <citation type="submission" date="2019-06" db="EMBL/GenBank/DDBJ databases">
        <title>A novel bacterium of genus Amaricoccus, isolated from marine sediment.</title>
        <authorList>
            <person name="Huang H."/>
            <person name="Mo K."/>
            <person name="Hu Y."/>
        </authorList>
    </citation>
    <scope>NUCLEOTIDE SEQUENCE [LARGE SCALE GENOMIC DNA]</scope>
    <source>
        <strain evidence="7 8">HB172011</strain>
    </source>
</reference>
<keyword evidence="4" id="KW-0274">FAD</keyword>